<dbReference type="EMBL" id="HACG01010755">
    <property type="protein sequence ID" value="CEK57620.1"/>
    <property type="molecule type" value="Transcribed_RNA"/>
</dbReference>
<accession>A0A0B6YQ63</accession>
<evidence type="ECO:0000313" key="1">
    <source>
        <dbReference type="EMBL" id="CEK57620.1"/>
    </source>
</evidence>
<gene>
    <name evidence="1" type="primary">ORF30650</name>
</gene>
<organism evidence="1">
    <name type="scientific">Arion vulgaris</name>
    <dbReference type="NCBI Taxonomy" id="1028688"/>
    <lineage>
        <taxon>Eukaryota</taxon>
        <taxon>Metazoa</taxon>
        <taxon>Spiralia</taxon>
        <taxon>Lophotrochozoa</taxon>
        <taxon>Mollusca</taxon>
        <taxon>Gastropoda</taxon>
        <taxon>Heterobranchia</taxon>
        <taxon>Euthyneura</taxon>
        <taxon>Panpulmonata</taxon>
        <taxon>Eupulmonata</taxon>
        <taxon>Stylommatophora</taxon>
        <taxon>Helicina</taxon>
        <taxon>Arionoidea</taxon>
        <taxon>Arionidae</taxon>
        <taxon>Arion</taxon>
    </lineage>
</organism>
<name>A0A0B6YQ63_9EUPU</name>
<proteinExistence type="predicted"/>
<protein>
    <submittedName>
        <fullName evidence="1">Uncharacterized protein</fullName>
    </submittedName>
</protein>
<reference evidence="1" key="1">
    <citation type="submission" date="2014-12" db="EMBL/GenBank/DDBJ databases">
        <title>Insight into the proteome of Arion vulgaris.</title>
        <authorList>
            <person name="Aradska J."/>
            <person name="Bulat T."/>
            <person name="Smidak R."/>
            <person name="Sarate P."/>
            <person name="Gangsoo J."/>
            <person name="Sialana F."/>
            <person name="Bilban M."/>
            <person name="Lubec G."/>
        </authorList>
    </citation>
    <scope>NUCLEOTIDE SEQUENCE</scope>
    <source>
        <tissue evidence="1">Skin</tissue>
    </source>
</reference>
<sequence>MLHIRRQELLGNNDMSKIMKQQQDIWQFYREADTGTRHNKKYSFQGYQQMWMWD</sequence>
<dbReference type="AlphaFoldDB" id="A0A0B6YQ63"/>